<dbReference type="EMBL" id="JBEZVE010000012">
    <property type="protein sequence ID" value="MEU3783390.1"/>
    <property type="molecule type" value="Genomic_DNA"/>
</dbReference>
<reference evidence="2 3" key="1">
    <citation type="submission" date="2024-06" db="EMBL/GenBank/DDBJ databases">
        <title>The Natural Products Discovery Center: Release of the First 8490 Sequenced Strains for Exploring Actinobacteria Biosynthetic Diversity.</title>
        <authorList>
            <person name="Kalkreuter E."/>
            <person name="Kautsar S.A."/>
            <person name="Yang D."/>
            <person name="Bader C.D."/>
            <person name="Teijaro C.N."/>
            <person name="Fluegel L."/>
            <person name="Davis C.M."/>
            <person name="Simpson J.R."/>
            <person name="Lauterbach L."/>
            <person name="Steele A.D."/>
            <person name="Gui C."/>
            <person name="Meng S."/>
            <person name="Li G."/>
            <person name="Viehrig K."/>
            <person name="Ye F."/>
            <person name="Su P."/>
            <person name="Kiefer A.F."/>
            <person name="Nichols A."/>
            <person name="Cepeda A.J."/>
            <person name="Yan W."/>
            <person name="Fan B."/>
            <person name="Jiang Y."/>
            <person name="Adhikari A."/>
            <person name="Zheng C.-J."/>
            <person name="Schuster L."/>
            <person name="Cowan T.M."/>
            <person name="Smanski M.J."/>
            <person name="Chevrette M.G."/>
            <person name="De Carvalho L.P.S."/>
            <person name="Shen B."/>
        </authorList>
    </citation>
    <scope>NUCLEOTIDE SEQUENCE [LARGE SCALE GENOMIC DNA]</scope>
    <source>
        <strain evidence="2 3">NPDC033843</strain>
    </source>
</reference>
<evidence type="ECO:0000313" key="2">
    <source>
        <dbReference type="EMBL" id="MEU3783390.1"/>
    </source>
</evidence>
<dbReference type="RefSeq" id="WP_361704532.1">
    <property type="nucleotide sequence ID" value="NZ_JBEZVE010000012.1"/>
</dbReference>
<organism evidence="2 3">
    <name type="scientific">Streptomyces sp. 900129855</name>
    <dbReference type="NCBI Taxonomy" id="3155129"/>
    <lineage>
        <taxon>Bacteria</taxon>
        <taxon>Bacillati</taxon>
        <taxon>Actinomycetota</taxon>
        <taxon>Actinomycetes</taxon>
        <taxon>Kitasatosporales</taxon>
        <taxon>Streptomycetaceae</taxon>
        <taxon>Streptomyces</taxon>
    </lineage>
</organism>
<accession>A0ABV2ZMT9</accession>
<gene>
    <name evidence="2" type="ORF">AB0E89_23055</name>
</gene>
<dbReference type="Proteomes" id="UP001550739">
    <property type="component" value="Unassembled WGS sequence"/>
</dbReference>
<evidence type="ECO:0000256" key="1">
    <source>
        <dbReference type="SAM" id="MobiDB-lite"/>
    </source>
</evidence>
<feature type="region of interest" description="Disordered" evidence="1">
    <location>
        <begin position="165"/>
        <end position="195"/>
    </location>
</feature>
<protein>
    <submittedName>
        <fullName evidence="2">Uncharacterized protein</fullName>
    </submittedName>
</protein>
<keyword evidence="3" id="KW-1185">Reference proteome</keyword>
<sequence length="224" mass="25211">MRSGEVSKMAAGEFPYLLGHGEISFLYGVERQTSQLWRTREVLPEPDFVVSGNPCWFLPTVLGMAETGVREVAPQRLKEFKAERRGWVVVDDVDDLPPVIGLQEIPWIFGKKYGDIYQWRTRNSLAAEDAVVSGSPLWLLDTILADAEARGRTVLSDAVERIRAGEREGLKPRGRQRTATPKPPPPELPPTRSYKPCQARLEDVTAFIEEIWRAGLTVSVRAKR</sequence>
<name>A0ABV2ZMT9_9ACTN</name>
<proteinExistence type="predicted"/>
<comment type="caution">
    <text evidence="2">The sequence shown here is derived from an EMBL/GenBank/DDBJ whole genome shotgun (WGS) entry which is preliminary data.</text>
</comment>
<evidence type="ECO:0000313" key="3">
    <source>
        <dbReference type="Proteomes" id="UP001550739"/>
    </source>
</evidence>